<dbReference type="EMBL" id="MN740007">
    <property type="protein sequence ID" value="QHT83278.1"/>
    <property type="molecule type" value="Genomic_DNA"/>
</dbReference>
<feature type="coiled-coil region" evidence="1">
    <location>
        <begin position="13"/>
        <end position="40"/>
    </location>
</feature>
<reference evidence="2" key="1">
    <citation type="journal article" date="2020" name="Nature">
        <title>Giant virus diversity and host interactions through global metagenomics.</title>
        <authorList>
            <person name="Schulz F."/>
            <person name="Roux S."/>
            <person name="Paez-Espino D."/>
            <person name="Jungbluth S."/>
            <person name="Walsh D.A."/>
            <person name="Denef V.J."/>
            <person name="McMahon K.D."/>
            <person name="Konstantinidis K.T."/>
            <person name="Eloe-Fadrosh E.A."/>
            <person name="Kyrpides N.C."/>
            <person name="Woyke T."/>
        </authorList>
    </citation>
    <scope>NUCLEOTIDE SEQUENCE</scope>
    <source>
        <strain evidence="2">GVMAG-M-3300023184-167</strain>
    </source>
</reference>
<keyword evidence="1" id="KW-0175">Coiled coil</keyword>
<evidence type="ECO:0000313" key="2">
    <source>
        <dbReference type="EMBL" id="QHT83278.1"/>
    </source>
</evidence>
<accession>A0A6C0HRD9</accession>
<dbReference type="AlphaFoldDB" id="A0A6C0HRD9"/>
<sequence length="112" mass="13413">MEKEALVENVNSWVNLDDEINRLQHELRELKKKKMSITNILVDVMRKNNVDSFDMKDESLLYKKQTIKQSINKKMLLTALQKMYKDDEVEKIIDCVLEQRTVKTKETIRRKN</sequence>
<dbReference type="InterPro" id="IPR043918">
    <property type="entry name" value="DUF5760"/>
</dbReference>
<organism evidence="2">
    <name type="scientific">viral metagenome</name>
    <dbReference type="NCBI Taxonomy" id="1070528"/>
    <lineage>
        <taxon>unclassified sequences</taxon>
        <taxon>metagenomes</taxon>
        <taxon>organismal metagenomes</taxon>
    </lineage>
</organism>
<proteinExistence type="predicted"/>
<dbReference type="Pfam" id="PF19064">
    <property type="entry name" value="DUF5760"/>
    <property type="match status" value="1"/>
</dbReference>
<evidence type="ECO:0000256" key="1">
    <source>
        <dbReference type="SAM" id="Coils"/>
    </source>
</evidence>
<protein>
    <submittedName>
        <fullName evidence="2">Uncharacterized protein</fullName>
    </submittedName>
</protein>
<name>A0A6C0HRD9_9ZZZZ</name>